<evidence type="ECO:0000313" key="8">
    <source>
        <dbReference type="EMBL" id="PAA88093.1"/>
    </source>
</evidence>
<dbReference type="GO" id="GO:0006611">
    <property type="term" value="P:protein export from nucleus"/>
    <property type="evidence" value="ECO:0007669"/>
    <property type="project" value="InterPro"/>
</dbReference>
<comment type="subcellular location">
    <subcellularLocation>
        <location evidence="2">Cytoplasm</location>
    </subcellularLocation>
    <subcellularLocation>
        <location evidence="1">Nucleus</location>
    </subcellularLocation>
</comment>
<evidence type="ECO:0000256" key="4">
    <source>
        <dbReference type="ARBA" id="ARBA00022448"/>
    </source>
</evidence>
<comment type="caution">
    <text evidence="8">The sequence shown here is derived from an EMBL/GenBank/DDBJ whole genome shotgun (WGS) entry which is preliminary data.</text>
</comment>
<dbReference type="InterPro" id="IPR011989">
    <property type="entry name" value="ARM-like"/>
</dbReference>
<keyword evidence="5" id="KW-0963">Cytoplasm</keyword>
<keyword evidence="9" id="KW-1185">Reference proteome</keyword>
<evidence type="ECO:0000313" key="9">
    <source>
        <dbReference type="Proteomes" id="UP000215902"/>
    </source>
</evidence>
<dbReference type="AlphaFoldDB" id="A0A267GQ09"/>
<dbReference type="PANTHER" id="PTHR21452">
    <property type="entry name" value="EXPORTIN-6"/>
    <property type="match status" value="1"/>
</dbReference>
<protein>
    <submittedName>
        <fullName evidence="8">Uncharacterized protein</fullName>
    </submittedName>
</protein>
<evidence type="ECO:0000256" key="3">
    <source>
        <dbReference type="ARBA" id="ARBA00009466"/>
    </source>
</evidence>
<dbReference type="Gene3D" id="1.25.10.10">
    <property type="entry name" value="Leucine-rich Repeat Variant"/>
    <property type="match status" value="1"/>
</dbReference>
<keyword evidence="4" id="KW-0813">Transport</keyword>
<dbReference type="GO" id="GO:0005634">
    <property type="term" value="C:nucleus"/>
    <property type="evidence" value="ECO:0007669"/>
    <property type="project" value="UniProtKB-SubCell"/>
</dbReference>
<sequence>MSEIASAEHLASVIHEFYSGVNAAANGRLLESFEQRPDSCDLCLAFVESAASSDSGCSDWVHYHCLGVLERRLAAAGGERRHRLAQLLASALASLSDARSPAFLVNKTAKVLADLSRMDGRDHLAGVLLDSAESLLCQPAGSTGLRCAASLLQVALDERPDRLAERLAALTPQLCQALGARLQPPPVPLPELLLDQVSPDSVQAVRRLQGCLIGQAADSDAAIACARFLAALAASPLCWCLEAASPAACDLLFYLALHAASPADPERLLAELAWSAAAGLLQPGGQRPLGPAFLSSVRRRSLAGLAHLCQVSGAEDRLGPALDCLRPMLAELGAQDEQQRQLALHLLTRLTADAGNCDLLCQCLELWLGLADFLANVADSKAFQDPEVLNSTRAALLEATGTAYWKSQFRANQNFLDGLDDGGEDSEMQVLLRLTCDLLHLVAQLQPEQVSALIARELAATLQAYHQQLGEGARVREHDLQKLHCALRDLRSNLAYLRQLPYPPAGLAELLLAAAERGARPAESAAAWPAIAAALADAQCGLLLGLAACQPEDPTPALAVAVGCLLADCGGAQAQVSSRLHLCSAELIAAVLARRPDLASSVQLSGLLAEFARDGFQSRGMPPDAQARLMSALAAAIDSEQALAGLLDSAVASLASAEVAAEIRRCSLDSLAAVCDSVGESAAKVRAANFARLRDLPARLASAPGVLSDPTLAGPALRLLLAWCRAFRHLLGPQQLAPVLDSVMQLQAADLRWLDLALDLLALVAMETRKPFREMAPQVIRAALGPMRQAAWSSGDPDLRCKLLSLAHDCLLSHWPLFFQLEASGTAGGSTLASRRLLQLQRAEGGEQQQQEQSASEPPPPEELFGLLDCLCAGLSDPHPATCQLALGLFRSLRERRRLHDRPAVRQRLLPRLARLLIDALLDGGHDRLRDQLAAELWAVGRTSPDSLLLTDGDAAVRLGDAPRRLIDECGEDCDLFCARLAALIVSASATAAAAAGN</sequence>
<comment type="similarity">
    <text evidence="3">Belongs to the exportin family.</text>
</comment>
<dbReference type="InterPro" id="IPR016024">
    <property type="entry name" value="ARM-type_fold"/>
</dbReference>
<keyword evidence="7" id="KW-0539">Nucleus</keyword>
<organism evidence="8 9">
    <name type="scientific">Macrostomum lignano</name>
    <dbReference type="NCBI Taxonomy" id="282301"/>
    <lineage>
        <taxon>Eukaryota</taxon>
        <taxon>Metazoa</taxon>
        <taxon>Spiralia</taxon>
        <taxon>Lophotrochozoa</taxon>
        <taxon>Platyhelminthes</taxon>
        <taxon>Rhabditophora</taxon>
        <taxon>Macrostomorpha</taxon>
        <taxon>Macrostomida</taxon>
        <taxon>Macrostomidae</taxon>
        <taxon>Macrostomum</taxon>
    </lineage>
</organism>
<keyword evidence="6" id="KW-0653">Protein transport</keyword>
<dbReference type="STRING" id="282301.A0A267GQ09"/>
<dbReference type="SUPFAM" id="SSF48371">
    <property type="entry name" value="ARM repeat"/>
    <property type="match status" value="1"/>
</dbReference>
<evidence type="ECO:0000256" key="7">
    <source>
        <dbReference type="ARBA" id="ARBA00023242"/>
    </source>
</evidence>
<dbReference type="PANTHER" id="PTHR21452:SF4">
    <property type="entry name" value="EXPORTIN-6"/>
    <property type="match status" value="1"/>
</dbReference>
<accession>A0A267GQ09</accession>
<dbReference type="InterPro" id="IPR040016">
    <property type="entry name" value="XPO6"/>
</dbReference>
<dbReference type="Proteomes" id="UP000215902">
    <property type="component" value="Unassembled WGS sequence"/>
</dbReference>
<proteinExistence type="inferred from homology"/>
<evidence type="ECO:0000256" key="2">
    <source>
        <dbReference type="ARBA" id="ARBA00004496"/>
    </source>
</evidence>
<dbReference type="EMBL" id="NIVC01000202">
    <property type="protein sequence ID" value="PAA88093.1"/>
    <property type="molecule type" value="Genomic_DNA"/>
</dbReference>
<evidence type="ECO:0000256" key="6">
    <source>
        <dbReference type="ARBA" id="ARBA00022927"/>
    </source>
</evidence>
<dbReference type="GO" id="GO:0005737">
    <property type="term" value="C:cytoplasm"/>
    <property type="evidence" value="ECO:0007669"/>
    <property type="project" value="UniProtKB-SubCell"/>
</dbReference>
<evidence type="ECO:0000256" key="1">
    <source>
        <dbReference type="ARBA" id="ARBA00004123"/>
    </source>
</evidence>
<evidence type="ECO:0000256" key="5">
    <source>
        <dbReference type="ARBA" id="ARBA00022490"/>
    </source>
</evidence>
<name>A0A267GQ09_9PLAT</name>
<dbReference type="GO" id="GO:0005049">
    <property type="term" value="F:nuclear export signal receptor activity"/>
    <property type="evidence" value="ECO:0007669"/>
    <property type="project" value="InterPro"/>
</dbReference>
<gene>
    <name evidence="8" type="ORF">BOX15_Mlig007834g1</name>
</gene>
<reference evidence="8 9" key="1">
    <citation type="submission" date="2017-06" db="EMBL/GenBank/DDBJ databases">
        <title>A platform for efficient transgenesis in Macrostomum lignano, a flatworm model organism for stem cell research.</title>
        <authorList>
            <person name="Berezikov E."/>
        </authorList>
    </citation>
    <scope>NUCLEOTIDE SEQUENCE [LARGE SCALE GENOMIC DNA]</scope>
    <source>
        <strain evidence="8">DV1</strain>
        <tissue evidence="8">Whole organism</tissue>
    </source>
</reference>